<dbReference type="SUPFAM" id="SSF52540">
    <property type="entry name" value="P-loop containing nucleoside triphosphate hydrolases"/>
    <property type="match status" value="1"/>
</dbReference>
<dbReference type="CDD" id="cd03707">
    <property type="entry name" value="EFTU_III"/>
    <property type="match status" value="1"/>
</dbReference>
<name>A0A086JSW8_TOXGO</name>
<dbReference type="Pfam" id="PF03143">
    <property type="entry name" value="GTP_EFTU_D3"/>
    <property type="match status" value="1"/>
</dbReference>
<comment type="caution">
    <text evidence="11">The sequence shown here is derived from an EMBL/GenBank/DDBJ whole genome shotgun (WGS) entry which is preliminary data.</text>
</comment>
<dbReference type="InterPro" id="IPR041709">
    <property type="entry name" value="EF-Tu_GTP-bd"/>
</dbReference>
<dbReference type="InterPro" id="IPR000795">
    <property type="entry name" value="T_Tr_GTP-bd_dom"/>
</dbReference>
<dbReference type="OrthoDB" id="2067at2759"/>
<dbReference type="Proteomes" id="UP000028828">
    <property type="component" value="Unassembled WGS sequence"/>
</dbReference>
<dbReference type="Gene3D" id="3.40.50.300">
    <property type="entry name" value="P-loop containing nucleotide triphosphate hydrolases"/>
    <property type="match status" value="1"/>
</dbReference>
<dbReference type="SUPFAM" id="SSF50465">
    <property type="entry name" value="EF-Tu/eEF-1alpha/eIF2-gamma C-terminal domain"/>
    <property type="match status" value="1"/>
</dbReference>
<dbReference type="PROSITE" id="PS00301">
    <property type="entry name" value="G_TR_1"/>
    <property type="match status" value="1"/>
</dbReference>
<evidence type="ECO:0000259" key="10">
    <source>
        <dbReference type="PROSITE" id="PS51722"/>
    </source>
</evidence>
<evidence type="ECO:0000256" key="3">
    <source>
        <dbReference type="ARBA" id="ARBA00022640"/>
    </source>
</evidence>
<dbReference type="Pfam" id="PF00009">
    <property type="entry name" value="GTP_EFTU"/>
    <property type="match status" value="1"/>
</dbReference>
<organism evidence="11 12">
    <name type="scientific">Toxoplasma gondii p89</name>
    <dbReference type="NCBI Taxonomy" id="943119"/>
    <lineage>
        <taxon>Eukaryota</taxon>
        <taxon>Sar</taxon>
        <taxon>Alveolata</taxon>
        <taxon>Apicomplexa</taxon>
        <taxon>Conoidasida</taxon>
        <taxon>Coccidia</taxon>
        <taxon>Eucoccidiorida</taxon>
        <taxon>Eimeriorina</taxon>
        <taxon>Sarcocystidae</taxon>
        <taxon>Toxoplasma</taxon>
    </lineage>
</organism>
<dbReference type="SUPFAM" id="SSF50447">
    <property type="entry name" value="Translation proteins"/>
    <property type="match status" value="1"/>
</dbReference>
<dbReference type="InterPro" id="IPR009000">
    <property type="entry name" value="Transl_B-barrel_sf"/>
</dbReference>
<dbReference type="InterPro" id="IPR050055">
    <property type="entry name" value="EF-Tu_GTPase"/>
</dbReference>
<evidence type="ECO:0000256" key="2">
    <source>
        <dbReference type="ARBA" id="ARBA00007249"/>
    </source>
</evidence>
<keyword evidence="5 11" id="KW-0251">Elongation factor</keyword>
<evidence type="ECO:0000256" key="1">
    <source>
        <dbReference type="ARBA" id="ARBA00004467"/>
    </source>
</evidence>
<dbReference type="GO" id="GO:0016779">
    <property type="term" value="F:nucleotidyltransferase activity"/>
    <property type="evidence" value="ECO:0007669"/>
    <property type="project" value="UniProtKB-KW"/>
</dbReference>
<dbReference type="VEuPathDB" id="ToxoDB:TGP89_262380"/>
<dbReference type="NCBIfam" id="TIGR00485">
    <property type="entry name" value="EF-Tu"/>
    <property type="match status" value="1"/>
</dbReference>
<gene>
    <name evidence="11" type="ORF">TGP89_262380</name>
</gene>
<keyword evidence="11" id="KW-0548">Nucleotidyltransferase</keyword>
<evidence type="ECO:0000256" key="6">
    <source>
        <dbReference type="ARBA" id="ARBA00022887"/>
    </source>
</evidence>
<dbReference type="GO" id="GO:0070125">
    <property type="term" value="P:mitochondrial translational elongation"/>
    <property type="evidence" value="ECO:0007669"/>
    <property type="project" value="TreeGrafter"/>
</dbReference>
<evidence type="ECO:0000256" key="7">
    <source>
        <dbReference type="ARBA" id="ARBA00022917"/>
    </source>
</evidence>
<dbReference type="EMBL" id="AEYI02001611">
    <property type="protein sequence ID" value="KFG35236.1"/>
    <property type="molecule type" value="Genomic_DNA"/>
</dbReference>
<evidence type="ECO:0000313" key="12">
    <source>
        <dbReference type="Proteomes" id="UP000028828"/>
    </source>
</evidence>
<evidence type="ECO:0000256" key="5">
    <source>
        <dbReference type="ARBA" id="ARBA00022768"/>
    </source>
</evidence>
<dbReference type="InterPro" id="IPR031157">
    <property type="entry name" value="G_TR_CS"/>
</dbReference>
<dbReference type="NCBIfam" id="NF000766">
    <property type="entry name" value="PRK00049.1"/>
    <property type="match status" value="1"/>
</dbReference>
<dbReference type="InterPro" id="IPR004541">
    <property type="entry name" value="Transl_elong_EFTu/EF1A_bac/org"/>
</dbReference>
<dbReference type="CDD" id="cd01884">
    <property type="entry name" value="EF_Tu"/>
    <property type="match status" value="1"/>
</dbReference>
<dbReference type="InterPro" id="IPR009001">
    <property type="entry name" value="Transl_elong_EF1A/Init_IF2_C"/>
</dbReference>
<proteinExistence type="inferred from homology"/>
<evidence type="ECO:0000256" key="8">
    <source>
        <dbReference type="ARBA" id="ARBA00023134"/>
    </source>
</evidence>
<dbReference type="Gene3D" id="2.40.30.10">
    <property type="entry name" value="Translation factors"/>
    <property type="match status" value="2"/>
</dbReference>
<dbReference type="InterPro" id="IPR027417">
    <property type="entry name" value="P-loop_NTPase"/>
</dbReference>
<reference evidence="11 12" key="1">
    <citation type="submission" date="2014-03" db="EMBL/GenBank/DDBJ databases">
        <authorList>
            <person name="Sibley D."/>
            <person name="Venepally P."/>
            <person name="Karamycheva S."/>
            <person name="Hadjithomas M."/>
            <person name="Khan A."/>
            <person name="Brunk B."/>
            <person name="Roos D."/>
            <person name="Caler E."/>
            <person name="Lorenzi H."/>
        </authorList>
    </citation>
    <scope>NUCLEOTIDE SEQUENCE [LARGE SCALE GENOMIC DNA]</scope>
    <source>
        <strain evidence="12">p89</strain>
    </source>
</reference>
<dbReference type="AlphaFoldDB" id="A0A086JSW8"/>
<comment type="similarity">
    <text evidence="2">Belongs to the TRAFAC class translation factor GTPase superfamily. Classic translation factor GTPase family. EF-Tu/EF-1A subfamily.</text>
</comment>
<evidence type="ECO:0000256" key="9">
    <source>
        <dbReference type="RuleBase" id="RU004061"/>
    </source>
</evidence>
<dbReference type="InterPro" id="IPR005225">
    <property type="entry name" value="Small_GTP-bd"/>
</dbReference>
<evidence type="ECO:0000313" key="11">
    <source>
        <dbReference type="EMBL" id="KFG35236.1"/>
    </source>
</evidence>
<keyword evidence="6" id="KW-0933">Apicoplast</keyword>
<dbReference type="NCBIfam" id="TIGR00231">
    <property type="entry name" value="small_GTP"/>
    <property type="match status" value="1"/>
</dbReference>
<dbReference type="PANTHER" id="PTHR43721:SF22">
    <property type="entry name" value="ELONGATION FACTOR TU, MITOCHONDRIAL"/>
    <property type="match status" value="1"/>
</dbReference>
<dbReference type="PROSITE" id="PS51722">
    <property type="entry name" value="G_TR_2"/>
    <property type="match status" value="1"/>
</dbReference>
<sequence length="552" mass="59672">MATNLILRFRVGVSRPHTAAVGAAVPFCRASVAVPFCSSIRDFSASSSCALSSRLVSPSLSPRLNAPVACSQFSGLARTVERTGRRPAASESRPSRRFASLFSSDSSSSPALFSASSTPALHSPVSPAFSTALSTSRVSALADCSRLLEAKRGFAVGVFQRTKPHLNIGTIGHVDHGKTTLTAAITKVLADMGQADFKSYAEIDKSPEEQKRGITINATHVEYETSKRHYGHVDCPGHADYVKNMITGAAQMDGAILVVSAYDGPMPQTREHILLSKQVGVPRLVVYLNKMDMVEDQELVELVEMEVRELLSFYDFPGDDTPFVKGSALKALNGDTGEYGIKTIQDLMQACDDFIPEPERKADLPLIIPVESVLSIPGKGTVATGRVEQGTAKPNEAIEIVGGRDKPLKAQIAALEMFRKTLDDAQAGDQVGCLLKGIKRDEVKRGMVLGAPGYLKTFKKFEADLYVLKEEEGGRKKPFFSHYRPQAFIRTGDMACTITLPETTEMAMPGDRVSCTVELLHPTALHEGLRFALREGGRTVASGIVTKPMPEK</sequence>
<protein>
    <recommendedName>
        <fullName evidence="9">Elongation factor Tu</fullName>
    </recommendedName>
</protein>
<keyword evidence="3" id="KW-0934">Plastid</keyword>
<dbReference type="CDD" id="cd03697">
    <property type="entry name" value="EFTU_II"/>
    <property type="match status" value="1"/>
</dbReference>
<dbReference type="HAMAP" id="MF_00118_B">
    <property type="entry name" value="EF_Tu_B"/>
    <property type="match status" value="1"/>
</dbReference>
<dbReference type="PRINTS" id="PR00315">
    <property type="entry name" value="ELONGATNFCT"/>
</dbReference>
<dbReference type="NCBIfam" id="NF009372">
    <property type="entry name" value="PRK12735.1"/>
    <property type="match status" value="1"/>
</dbReference>
<dbReference type="InterPro" id="IPR004160">
    <property type="entry name" value="Transl_elong_EFTu/EF1A_C"/>
</dbReference>
<feature type="domain" description="Tr-type G" evidence="10">
    <location>
        <begin position="163"/>
        <end position="359"/>
    </location>
</feature>
<keyword evidence="7" id="KW-0648">Protein biosynthesis</keyword>
<dbReference type="PANTHER" id="PTHR43721">
    <property type="entry name" value="ELONGATION FACTOR TU-RELATED"/>
    <property type="match status" value="1"/>
</dbReference>
<comment type="subcellular location">
    <subcellularLocation>
        <location evidence="1">Plastid</location>
        <location evidence="1">Apicoplast</location>
    </subcellularLocation>
</comment>
<dbReference type="GO" id="GO:0020011">
    <property type="term" value="C:apicoplast"/>
    <property type="evidence" value="ECO:0007669"/>
    <property type="project" value="UniProtKB-SubCell"/>
</dbReference>
<dbReference type="InterPro" id="IPR004161">
    <property type="entry name" value="EFTu-like_2"/>
</dbReference>
<dbReference type="GO" id="GO:0003746">
    <property type="term" value="F:translation elongation factor activity"/>
    <property type="evidence" value="ECO:0007669"/>
    <property type="project" value="UniProtKB-KW"/>
</dbReference>
<dbReference type="GO" id="GO:0003924">
    <property type="term" value="F:GTPase activity"/>
    <property type="evidence" value="ECO:0007669"/>
    <property type="project" value="InterPro"/>
</dbReference>
<dbReference type="Pfam" id="PF03144">
    <property type="entry name" value="GTP_EFTU_D2"/>
    <property type="match status" value="1"/>
</dbReference>
<dbReference type="GO" id="GO:0005525">
    <property type="term" value="F:GTP binding"/>
    <property type="evidence" value="ECO:0007669"/>
    <property type="project" value="UniProtKB-KW"/>
</dbReference>
<dbReference type="FunFam" id="2.40.30.10:FF:000001">
    <property type="entry name" value="Elongation factor Tu"/>
    <property type="match status" value="1"/>
</dbReference>
<evidence type="ECO:0000256" key="4">
    <source>
        <dbReference type="ARBA" id="ARBA00022741"/>
    </source>
</evidence>
<accession>A0A086JSW8</accession>
<keyword evidence="8" id="KW-0342">GTP-binding</keyword>
<keyword evidence="4" id="KW-0547">Nucleotide-binding</keyword>
<dbReference type="InterPro" id="IPR033720">
    <property type="entry name" value="EFTU_2"/>
</dbReference>
<keyword evidence="11" id="KW-0808">Transferase</keyword>
<dbReference type="NCBIfam" id="NF009373">
    <property type="entry name" value="PRK12736.1"/>
    <property type="match status" value="1"/>
</dbReference>
<dbReference type="FunFam" id="3.40.50.300:FF:000003">
    <property type="entry name" value="Elongation factor Tu"/>
    <property type="match status" value="1"/>
</dbReference>
<dbReference type="GO" id="GO:0005739">
    <property type="term" value="C:mitochondrion"/>
    <property type="evidence" value="ECO:0007669"/>
    <property type="project" value="TreeGrafter"/>
</dbReference>